<gene>
    <name evidence="1" type="ORF">ACFFTR_50960</name>
</gene>
<evidence type="ECO:0000313" key="2">
    <source>
        <dbReference type="Proteomes" id="UP001589608"/>
    </source>
</evidence>
<comment type="caution">
    <text evidence="1">The sequence shown here is derived from an EMBL/GenBank/DDBJ whole genome shotgun (WGS) entry which is preliminary data.</text>
</comment>
<sequence>MRTRLRQVHVDGRLYAWRATINRAGGGRSIRVRAWGEQDGCALQADLLARTAGPGDGAYPDAADVRALIEHGLRHGWAPDVRGGTFVLSAAEHAERLRLPAFELTDLA</sequence>
<name>A0ABV5MRF4_9ACTN</name>
<keyword evidence="2" id="KW-1185">Reference proteome</keyword>
<dbReference type="EMBL" id="JBHMCA010000090">
    <property type="protein sequence ID" value="MFB9451438.1"/>
    <property type="molecule type" value="Genomic_DNA"/>
</dbReference>
<reference evidence="1 2" key="1">
    <citation type="submission" date="2024-09" db="EMBL/GenBank/DDBJ databases">
        <authorList>
            <person name="Sun Q."/>
            <person name="Mori K."/>
        </authorList>
    </citation>
    <scope>NUCLEOTIDE SEQUENCE [LARGE SCALE GENOMIC DNA]</scope>
    <source>
        <strain evidence="1 2">JCM 3307</strain>
    </source>
</reference>
<proteinExistence type="predicted"/>
<dbReference type="RefSeq" id="WP_223104320.1">
    <property type="nucleotide sequence ID" value="NZ_CP061913.1"/>
</dbReference>
<organism evidence="1 2">
    <name type="scientific">Dactylosporangium vinaceum</name>
    <dbReference type="NCBI Taxonomy" id="53362"/>
    <lineage>
        <taxon>Bacteria</taxon>
        <taxon>Bacillati</taxon>
        <taxon>Actinomycetota</taxon>
        <taxon>Actinomycetes</taxon>
        <taxon>Micromonosporales</taxon>
        <taxon>Micromonosporaceae</taxon>
        <taxon>Dactylosporangium</taxon>
    </lineage>
</organism>
<evidence type="ECO:0000313" key="1">
    <source>
        <dbReference type="EMBL" id="MFB9451438.1"/>
    </source>
</evidence>
<protein>
    <submittedName>
        <fullName evidence="1">Integrase</fullName>
    </submittedName>
</protein>
<accession>A0ABV5MRF4</accession>
<dbReference type="Proteomes" id="UP001589608">
    <property type="component" value="Unassembled WGS sequence"/>
</dbReference>